<comment type="caution">
    <text evidence="3">The sequence shown here is derived from an EMBL/GenBank/DDBJ whole genome shotgun (WGS) entry which is preliminary data.</text>
</comment>
<dbReference type="OrthoDB" id="9945029at2"/>
<keyword evidence="2" id="KW-0472">Membrane</keyword>
<evidence type="ECO:0000313" key="4">
    <source>
        <dbReference type="Proteomes" id="UP000076577"/>
    </source>
</evidence>
<dbReference type="GO" id="GO:0016020">
    <property type="term" value="C:membrane"/>
    <property type="evidence" value="ECO:0007669"/>
    <property type="project" value="UniProtKB-SubCell"/>
</dbReference>
<evidence type="ECO:0000256" key="2">
    <source>
        <dbReference type="SAM" id="Phobius"/>
    </source>
</evidence>
<protein>
    <submittedName>
        <fullName evidence="3">TrbC/VIRB2 family protein</fullName>
    </submittedName>
</protein>
<name>A0A165ZZ08_9HYPH</name>
<keyword evidence="2" id="KW-1133">Transmembrane helix</keyword>
<reference evidence="3 4" key="1">
    <citation type="journal article" date="2016" name="Front. Microbiol.">
        <title>Comparative Genomic Analysis Reveals a Diverse Repertoire of Genes Involved in Prokaryote-Eukaryote Interactions within the Pseudovibrio Genus.</title>
        <authorList>
            <person name="Romano S."/>
            <person name="Fernandez-Guerra A."/>
            <person name="Reen F.J."/>
            <person name="Glockner F.O."/>
            <person name="Crowley S.P."/>
            <person name="O'Sullivan O."/>
            <person name="Cotter P.D."/>
            <person name="Adams C."/>
            <person name="Dobson A.D."/>
            <person name="O'Gara F."/>
        </authorList>
    </citation>
    <scope>NUCLEOTIDE SEQUENCE [LARGE SCALE GENOMIC DNA]</scope>
    <source>
        <strain evidence="3 4">Ad2</strain>
    </source>
</reference>
<proteinExistence type="predicted"/>
<organism evidence="3 4">
    <name type="scientific">Pseudovibrio axinellae</name>
    <dbReference type="NCBI Taxonomy" id="989403"/>
    <lineage>
        <taxon>Bacteria</taxon>
        <taxon>Pseudomonadati</taxon>
        <taxon>Pseudomonadota</taxon>
        <taxon>Alphaproteobacteria</taxon>
        <taxon>Hyphomicrobiales</taxon>
        <taxon>Stappiaceae</taxon>
        <taxon>Pseudovibrio</taxon>
    </lineage>
</organism>
<feature type="transmembrane region" description="Helical" evidence="2">
    <location>
        <begin position="81"/>
        <end position="102"/>
    </location>
</feature>
<dbReference type="STRING" id="989403.SAMN05421798_12220"/>
<keyword evidence="2" id="KW-0812">Transmembrane</keyword>
<dbReference type="Proteomes" id="UP000076577">
    <property type="component" value="Unassembled WGS sequence"/>
</dbReference>
<dbReference type="InterPro" id="IPR007039">
    <property type="entry name" value="TrbC/VirB2"/>
</dbReference>
<evidence type="ECO:0000313" key="3">
    <source>
        <dbReference type="EMBL" id="KZL20417.1"/>
    </source>
</evidence>
<evidence type="ECO:0000256" key="1">
    <source>
        <dbReference type="ARBA" id="ARBA00004141"/>
    </source>
</evidence>
<dbReference type="AlphaFoldDB" id="A0A165ZZ08"/>
<dbReference type="RefSeq" id="WP_068004449.1">
    <property type="nucleotide sequence ID" value="NZ_FOFM01000022.1"/>
</dbReference>
<sequence length="105" mass="11022">MYSSKNSKSLLTREVKLVVLAVLILNPAAAFAGKDWASPVVTTFGFLESGMVQIGAVIVGLGVVAFGAWSAMSGSMRWERLVNYVIAAIIIVAAPTAIRALVNLA</sequence>
<keyword evidence="4" id="KW-1185">Reference proteome</keyword>
<dbReference type="EMBL" id="LMCB01000009">
    <property type="protein sequence ID" value="KZL20417.1"/>
    <property type="molecule type" value="Genomic_DNA"/>
</dbReference>
<gene>
    <name evidence="3" type="ORF">PsAD2_01460</name>
</gene>
<comment type="subcellular location">
    <subcellularLocation>
        <location evidence="1">Membrane</location>
        <topology evidence="1">Multi-pass membrane protein</topology>
    </subcellularLocation>
</comment>
<feature type="transmembrane region" description="Helical" evidence="2">
    <location>
        <begin position="46"/>
        <end position="69"/>
    </location>
</feature>
<dbReference type="Pfam" id="PF04956">
    <property type="entry name" value="TrbC"/>
    <property type="match status" value="1"/>
</dbReference>
<dbReference type="PATRIC" id="fig|989403.3.peg.1557"/>
<accession>A0A165ZZ08</accession>